<evidence type="ECO:0000256" key="1">
    <source>
        <dbReference type="SAM" id="SignalP"/>
    </source>
</evidence>
<keyword evidence="1" id="KW-0732">Signal</keyword>
<feature type="chain" id="PRO_5043856052" evidence="1">
    <location>
        <begin position="22"/>
        <end position="114"/>
    </location>
</feature>
<dbReference type="AlphaFoldDB" id="A0AAW1TVP0"/>
<dbReference type="Proteomes" id="UP001431783">
    <property type="component" value="Unassembled WGS sequence"/>
</dbReference>
<gene>
    <name evidence="2" type="ORF">WA026_009435</name>
</gene>
<name>A0AAW1TVP0_9CUCU</name>
<accession>A0AAW1TVP0</accession>
<dbReference type="Gene3D" id="2.10.60.10">
    <property type="entry name" value="CD59"/>
    <property type="match status" value="1"/>
</dbReference>
<dbReference type="InterPro" id="IPR045860">
    <property type="entry name" value="Snake_toxin-like_sf"/>
</dbReference>
<evidence type="ECO:0000313" key="2">
    <source>
        <dbReference type="EMBL" id="KAK9875636.1"/>
    </source>
</evidence>
<organism evidence="2 3">
    <name type="scientific">Henosepilachna vigintioctopunctata</name>
    <dbReference type="NCBI Taxonomy" id="420089"/>
    <lineage>
        <taxon>Eukaryota</taxon>
        <taxon>Metazoa</taxon>
        <taxon>Ecdysozoa</taxon>
        <taxon>Arthropoda</taxon>
        <taxon>Hexapoda</taxon>
        <taxon>Insecta</taxon>
        <taxon>Pterygota</taxon>
        <taxon>Neoptera</taxon>
        <taxon>Endopterygota</taxon>
        <taxon>Coleoptera</taxon>
        <taxon>Polyphaga</taxon>
        <taxon>Cucujiformia</taxon>
        <taxon>Coccinelloidea</taxon>
        <taxon>Coccinellidae</taxon>
        <taxon>Epilachninae</taxon>
        <taxon>Epilachnini</taxon>
        <taxon>Henosepilachna</taxon>
    </lineage>
</organism>
<keyword evidence="3" id="KW-1185">Reference proteome</keyword>
<proteinExistence type="predicted"/>
<protein>
    <submittedName>
        <fullName evidence="2">Uncharacterized protein</fullName>
    </submittedName>
</protein>
<evidence type="ECO:0000313" key="3">
    <source>
        <dbReference type="Proteomes" id="UP001431783"/>
    </source>
</evidence>
<dbReference type="EMBL" id="JARQZJ010000034">
    <property type="protein sequence ID" value="KAK9875636.1"/>
    <property type="molecule type" value="Genomic_DNA"/>
</dbReference>
<feature type="signal peptide" evidence="1">
    <location>
        <begin position="1"/>
        <end position="21"/>
    </location>
</feature>
<dbReference type="SUPFAM" id="SSF57302">
    <property type="entry name" value="Snake toxin-like"/>
    <property type="match status" value="1"/>
</dbReference>
<reference evidence="2 3" key="1">
    <citation type="submission" date="2023-03" db="EMBL/GenBank/DDBJ databases">
        <title>Genome insight into feeding habits of ladybird beetles.</title>
        <authorList>
            <person name="Li H.-S."/>
            <person name="Huang Y.-H."/>
            <person name="Pang H."/>
        </authorList>
    </citation>
    <scope>NUCLEOTIDE SEQUENCE [LARGE SCALE GENOMIC DNA]</scope>
    <source>
        <strain evidence="2">SYSU_2023b</strain>
        <tissue evidence="2">Whole body</tissue>
    </source>
</reference>
<sequence>MTFGYLMTLISILLCNEKGSALQCYQCYQNSIYSQYPCMEGHCGLTAATCSSNETACFIAAYLEGYWDNTNFRRGCTDDPDKFCENLKKTKYIASSCFVCNEDKCNYKHAYDKS</sequence>
<comment type="caution">
    <text evidence="2">The sequence shown here is derived from an EMBL/GenBank/DDBJ whole genome shotgun (WGS) entry which is preliminary data.</text>
</comment>